<evidence type="ECO:0000313" key="1">
    <source>
        <dbReference type="EnsemblPlants" id="AET6Gv20223700.17"/>
    </source>
</evidence>
<dbReference type="Gramene" id="AET6Gv20223700.17">
    <property type="protein sequence ID" value="AET6Gv20223700.17"/>
    <property type="gene ID" value="AET6Gv20223700"/>
</dbReference>
<reference evidence="1" key="3">
    <citation type="journal article" date="2017" name="Nature">
        <title>Genome sequence of the progenitor of the wheat D genome Aegilops tauschii.</title>
        <authorList>
            <person name="Luo M.C."/>
            <person name="Gu Y.Q."/>
            <person name="Puiu D."/>
            <person name="Wang H."/>
            <person name="Twardziok S.O."/>
            <person name="Deal K.R."/>
            <person name="Huo N."/>
            <person name="Zhu T."/>
            <person name="Wang L."/>
            <person name="Wang Y."/>
            <person name="McGuire P.E."/>
            <person name="Liu S."/>
            <person name="Long H."/>
            <person name="Ramasamy R.K."/>
            <person name="Rodriguez J.C."/>
            <person name="Van S.L."/>
            <person name="Yuan L."/>
            <person name="Wang Z."/>
            <person name="Xia Z."/>
            <person name="Xiao L."/>
            <person name="Anderson O.D."/>
            <person name="Ouyang S."/>
            <person name="Liang Y."/>
            <person name="Zimin A.V."/>
            <person name="Pertea G."/>
            <person name="Qi P."/>
            <person name="Bennetzen J.L."/>
            <person name="Dai X."/>
            <person name="Dawson M.W."/>
            <person name="Muller H.G."/>
            <person name="Kugler K."/>
            <person name="Rivarola-Duarte L."/>
            <person name="Spannagl M."/>
            <person name="Mayer K.F.X."/>
            <person name="Lu F.H."/>
            <person name="Bevan M.W."/>
            <person name="Leroy P."/>
            <person name="Li P."/>
            <person name="You F.M."/>
            <person name="Sun Q."/>
            <person name="Liu Z."/>
            <person name="Lyons E."/>
            <person name="Wicker T."/>
            <person name="Salzberg S.L."/>
            <person name="Devos K.M."/>
            <person name="Dvorak J."/>
        </authorList>
    </citation>
    <scope>NUCLEOTIDE SEQUENCE [LARGE SCALE GENOMIC DNA]</scope>
    <source>
        <strain evidence="1">cv. AL8/78</strain>
    </source>
</reference>
<name>A0A453N535_AEGTS</name>
<reference evidence="1" key="5">
    <citation type="journal article" date="2021" name="G3 (Bethesda)">
        <title>Aegilops tauschii genome assembly Aet v5.0 features greater sequence contiguity and improved annotation.</title>
        <authorList>
            <person name="Wang L."/>
            <person name="Zhu T."/>
            <person name="Rodriguez J.C."/>
            <person name="Deal K.R."/>
            <person name="Dubcovsky J."/>
            <person name="McGuire P.E."/>
            <person name="Lux T."/>
            <person name="Spannagl M."/>
            <person name="Mayer K.F.X."/>
            <person name="Baldrich P."/>
            <person name="Meyers B.C."/>
            <person name="Huo N."/>
            <person name="Gu Y.Q."/>
            <person name="Zhou H."/>
            <person name="Devos K.M."/>
            <person name="Bennetzen J.L."/>
            <person name="Unver T."/>
            <person name="Budak H."/>
            <person name="Gulick P.J."/>
            <person name="Galiba G."/>
            <person name="Kalapos B."/>
            <person name="Nelson D.R."/>
            <person name="Li P."/>
            <person name="You F.M."/>
            <person name="Luo M.C."/>
            <person name="Dvorak J."/>
        </authorList>
    </citation>
    <scope>NUCLEOTIDE SEQUENCE [LARGE SCALE GENOMIC DNA]</scope>
    <source>
        <strain evidence="1">cv. AL8/78</strain>
    </source>
</reference>
<organism evidence="1 2">
    <name type="scientific">Aegilops tauschii subsp. strangulata</name>
    <name type="common">Goatgrass</name>
    <dbReference type="NCBI Taxonomy" id="200361"/>
    <lineage>
        <taxon>Eukaryota</taxon>
        <taxon>Viridiplantae</taxon>
        <taxon>Streptophyta</taxon>
        <taxon>Embryophyta</taxon>
        <taxon>Tracheophyta</taxon>
        <taxon>Spermatophyta</taxon>
        <taxon>Magnoliopsida</taxon>
        <taxon>Liliopsida</taxon>
        <taxon>Poales</taxon>
        <taxon>Poaceae</taxon>
        <taxon>BOP clade</taxon>
        <taxon>Pooideae</taxon>
        <taxon>Triticodae</taxon>
        <taxon>Triticeae</taxon>
        <taxon>Triticinae</taxon>
        <taxon>Aegilops</taxon>
    </lineage>
</organism>
<sequence>MHIYLSDFDTIYIPQRSYILHVWMCFHTARNQDILMSIKQDRTYTMVEYERYPRENISHGLQ</sequence>
<reference evidence="1" key="4">
    <citation type="submission" date="2019-03" db="UniProtKB">
        <authorList>
            <consortium name="EnsemblPlants"/>
        </authorList>
    </citation>
    <scope>IDENTIFICATION</scope>
</reference>
<reference evidence="2" key="2">
    <citation type="journal article" date="2017" name="Nat. Plants">
        <title>The Aegilops tauschii genome reveals multiple impacts of transposons.</title>
        <authorList>
            <person name="Zhao G."/>
            <person name="Zou C."/>
            <person name="Li K."/>
            <person name="Wang K."/>
            <person name="Li T."/>
            <person name="Gao L."/>
            <person name="Zhang X."/>
            <person name="Wang H."/>
            <person name="Yang Z."/>
            <person name="Liu X."/>
            <person name="Jiang W."/>
            <person name="Mao L."/>
            <person name="Kong X."/>
            <person name="Jiao Y."/>
            <person name="Jia J."/>
        </authorList>
    </citation>
    <scope>NUCLEOTIDE SEQUENCE [LARGE SCALE GENOMIC DNA]</scope>
    <source>
        <strain evidence="2">cv. AL8/78</strain>
    </source>
</reference>
<dbReference type="EnsemblPlants" id="AET6Gv20223700.17">
    <property type="protein sequence ID" value="AET6Gv20223700.17"/>
    <property type="gene ID" value="AET6Gv20223700"/>
</dbReference>
<dbReference type="Proteomes" id="UP000015105">
    <property type="component" value="Chromosome 6D"/>
</dbReference>
<proteinExistence type="predicted"/>
<reference evidence="2" key="1">
    <citation type="journal article" date="2014" name="Science">
        <title>Ancient hybridizations among the ancestral genomes of bread wheat.</title>
        <authorList>
            <consortium name="International Wheat Genome Sequencing Consortium,"/>
            <person name="Marcussen T."/>
            <person name="Sandve S.R."/>
            <person name="Heier L."/>
            <person name="Spannagl M."/>
            <person name="Pfeifer M."/>
            <person name="Jakobsen K.S."/>
            <person name="Wulff B.B."/>
            <person name="Steuernagel B."/>
            <person name="Mayer K.F."/>
            <person name="Olsen O.A."/>
        </authorList>
    </citation>
    <scope>NUCLEOTIDE SEQUENCE [LARGE SCALE GENOMIC DNA]</scope>
    <source>
        <strain evidence="2">cv. AL8/78</strain>
    </source>
</reference>
<evidence type="ECO:0000313" key="2">
    <source>
        <dbReference type="Proteomes" id="UP000015105"/>
    </source>
</evidence>
<protein>
    <submittedName>
        <fullName evidence="1">Uncharacterized protein</fullName>
    </submittedName>
</protein>
<keyword evidence="2" id="KW-1185">Reference proteome</keyword>
<dbReference type="AlphaFoldDB" id="A0A453N535"/>
<accession>A0A453N535</accession>